<evidence type="ECO:0000256" key="8">
    <source>
        <dbReference type="HAMAP-Rule" id="MF_00265"/>
    </source>
</evidence>
<protein>
    <recommendedName>
        <fullName evidence="8">Ribonuclease VapC</fullName>
        <shortName evidence="8">RNase VapC</shortName>
        <ecNumber evidence="8">3.1.-.-</ecNumber>
    </recommendedName>
    <alternativeName>
        <fullName evidence="8">Toxin VapC</fullName>
    </alternativeName>
</protein>
<dbReference type="InterPro" id="IPR050556">
    <property type="entry name" value="Type_II_TA_system_RNase"/>
</dbReference>
<feature type="binding site" evidence="8">
    <location>
        <position position="6"/>
    </location>
    <ligand>
        <name>Mg(2+)</name>
        <dbReference type="ChEBI" id="CHEBI:18420"/>
    </ligand>
</feature>
<keyword evidence="8" id="KW-0800">Toxin</keyword>
<comment type="caution">
    <text evidence="10">The sequence shown here is derived from an EMBL/GenBank/DDBJ whole genome shotgun (WGS) entry which is preliminary data.</text>
</comment>
<dbReference type="EC" id="3.1.-.-" evidence="8"/>
<keyword evidence="3 8" id="KW-0540">Nuclease</keyword>
<keyword evidence="4 8" id="KW-0479">Metal-binding</keyword>
<evidence type="ECO:0000256" key="7">
    <source>
        <dbReference type="ARBA" id="ARBA00038093"/>
    </source>
</evidence>
<dbReference type="SUPFAM" id="SSF88723">
    <property type="entry name" value="PIN domain-like"/>
    <property type="match status" value="1"/>
</dbReference>
<dbReference type="InterPro" id="IPR002716">
    <property type="entry name" value="PIN_dom"/>
</dbReference>
<dbReference type="PANTHER" id="PTHR33653:SF1">
    <property type="entry name" value="RIBONUCLEASE VAPC2"/>
    <property type="match status" value="1"/>
</dbReference>
<sequence>MKYMLDTNICIYLIKKKTENILNNLHSNMGSVAISAITLAELMYGVEASVYPEKNTIALNQFLSIIDTLPFDDESAAEYGKICAALRRKGTPIGTMDMLIAAHAKAKGLIVVTNNVREFETVEGLGLENWVSK</sequence>
<reference evidence="10 11" key="1">
    <citation type="submission" date="2015-09" db="EMBL/GenBank/DDBJ databases">
        <title>Genome sequence of Oxobacter pfennigii DSM 3222.</title>
        <authorList>
            <person name="Poehlein A."/>
            <person name="Bengelsdorf F.R."/>
            <person name="Schiel-Bengelsdorf B."/>
            <person name="Duerre P."/>
            <person name="Daniel R."/>
        </authorList>
    </citation>
    <scope>NUCLEOTIDE SEQUENCE [LARGE SCALE GENOMIC DNA]</scope>
    <source>
        <strain evidence="10 11">DSM 3222</strain>
    </source>
</reference>
<dbReference type="GO" id="GO:0004540">
    <property type="term" value="F:RNA nuclease activity"/>
    <property type="evidence" value="ECO:0007669"/>
    <property type="project" value="InterPro"/>
</dbReference>
<gene>
    <name evidence="8 10" type="primary">vapC</name>
    <name evidence="10" type="ORF">OXPF_27630</name>
</gene>
<evidence type="ECO:0000256" key="5">
    <source>
        <dbReference type="ARBA" id="ARBA00022801"/>
    </source>
</evidence>
<dbReference type="AlphaFoldDB" id="A0A0P8W5S7"/>
<name>A0A0P8W5S7_9CLOT</name>
<dbReference type="EMBL" id="LKET01000039">
    <property type="protein sequence ID" value="KPU43322.1"/>
    <property type="molecule type" value="Genomic_DNA"/>
</dbReference>
<evidence type="ECO:0000259" key="9">
    <source>
        <dbReference type="Pfam" id="PF01850"/>
    </source>
</evidence>
<dbReference type="STRING" id="36849.OXPF_27630"/>
<dbReference type="InterPro" id="IPR029060">
    <property type="entry name" value="PIN-like_dom_sf"/>
</dbReference>
<dbReference type="InterPro" id="IPR022907">
    <property type="entry name" value="VapC_family"/>
</dbReference>
<evidence type="ECO:0000256" key="1">
    <source>
        <dbReference type="ARBA" id="ARBA00001946"/>
    </source>
</evidence>
<feature type="domain" description="PIN" evidence="9">
    <location>
        <begin position="3"/>
        <end position="122"/>
    </location>
</feature>
<organism evidence="10 11">
    <name type="scientific">Oxobacter pfennigii</name>
    <dbReference type="NCBI Taxonomy" id="36849"/>
    <lineage>
        <taxon>Bacteria</taxon>
        <taxon>Bacillati</taxon>
        <taxon>Bacillota</taxon>
        <taxon>Clostridia</taxon>
        <taxon>Eubacteriales</taxon>
        <taxon>Clostridiaceae</taxon>
        <taxon>Oxobacter</taxon>
    </lineage>
</organism>
<evidence type="ECO:0000256" key="3">
    <source>
        <dbReference type="ARBA" id="ARBA00022722"/>
    </source>
</evidence>
<dbReference type="OrthoDB" id="9796690at2"/>
<dbReference type="PANTHER" id="PTHR33653">
    <property type="entry name" value="RIBONUCLEASE VAPC2"/>
    <property type="match status" value="1"/>
</dbReference>
<dbReference type="CDD" id="cd09881">
    <property type="entry name" value="PIN_VapC4-5_FitB-like"/>
    <property type="match status" value="1"/>
</dbReference>
<comment type="function">
    <text evidence="8">Toxic component of a toxin-antitoxin (TA) system. An RNase.</text>
</comment>
<feature type="binding site" evidence="8">
    <location>
        <position position="97"/>
    </location>
    <ligand>
        <name>Mg(2+)</name>
        <dbReference type="ChEBI" id="CHEBI:18420"/>
    </ligand>
</feature>
<evidence type="ECO:0000313" key="10">
    <source>
        <dbReference type="EMBL" id="KPU43322.1"/>
    </source>
</evidence>
<keyword evidence="11" id="KW-1185">Reference proteome</keyword>
<comment type="cofactor">
    <cofactor evidence="1 8">
        <name>Mg(2+)</name>
        <dbReference type="ChEBI" id="CHEBI:18420"/>
    </cofactor>
</comment>
<comment type="similarity">
    <text evidence="7 8">Belongs to the PINc/VapC protein family.</text>
</comment>
<dbReference type="GO" id="GO:0000287">
    <property type="term" value="F:magnesium ion binding"/>
    <property type="evidence" value="ECO:0007669"/>
    <property type="project" value="UniProtKB-UniRule"/>
</dbReference>
<proteinExistence type="inferred from homology"/>
<evidence type="ECO:0000256" key="6">
    <source>
        <dbReference type="ARBA" id="ARBA00022842"/>
    </source>
</evidence>
<dbReference type="Pfam" id="PF01850">
    <property type="entry name" value="PIN"/>
    <property type="match status" value="1"/>
</dbReference>
<dbReference type="Gene3D" id="3.40.50.1010">
    <property type="entry name" value="5'-nuclease"/>
    <property type="match status" value="1"/>
</dbReference>
<keyword evidence="2 8" id="KW-1277">Toxin-antitoxin system</keyword>
<dbReference type="PATRIC" id="fig|36849.3.peg.2918"/>
<keyword evidence="5 8" id="KW-0378">Hydrolase</keyword>
<dbReference type="HAMAP" id="MF_00265">
    <property type="entry name" value="VapC_Nob1"/>
    <property type="match status" value="1"/>
</dbReference>
<dbReference type="Proteomes" id="UP000050326">
    <property type="component" value="Unassembled WGS sequence"/>
</dbReference>
<evidence type="ECO:0000256" key="2">
    <source>
        <dbReference type="ARBA" id="ARBA00022649"/>
    </source>
</evidence>
<dbReference type="GO" id="GO:0016787">
    <property type="term" value="F:hydrolase activity"/>
    <property type="evidence" value="ECO:0007669"/>
    <property type="project" value="UniProtKB-KW"/>
</dbReference>
<evidence type="ECO:0000313" key="11">
    <source>
        <dbReference type="Proteomes" id="UP000050326"/>
    </source>
</evidence>
<dbReference type="GO" id="GO:0004519">
    <property type="term" value="F:endonuclease activity"/>
    <property type="evidence" value="ECO:0007669"/>
    <property type="project" value="UniProtKB-KW"/>
</dbReference>
<keyword evidence="6 8" id="KW-0460">Magnesium</keyword>
<accession>A0A0P8W5S7</accession>
<dbReference type="NCBIfam" id="NF010285">
    <property type="entry name" value="PRK13725.1"/>
    <property type="match status" value="1"/>
</dbReference>
<dbReference type="RefSeq" id="WP_054875779.1">
    <property type="nucleotide sequence ID" value="NZ_LKET01000039.1"/>
</dbReference>
<keyword evidence="10" id="KW-0255">Endonuclease</keyword>
<evidence type="ECO:0000256" key="4">
    <source>
        <dbReference type="ARBA" id="ARBA00022723"/>
    </source>
</evidence>
<dbReference type="GO" id="GO:0090729">
    <property type="term" value="F:toxin activity"/>
    <property type="evidence" value="ECO:0007669"/>
    <property type="project" value="UniProtKB-KW"/>
</dbReference>